<dbReference type="Proteomes" id="UP000000366">
    <property type="component" value="Chromosome"/>
</dbReference>
<dbReference type="EMBL" id="CP000555">
    <property type="protein sequence ID" value="ABM93363.1"/>
    <property type="molecule type" value="Genomic_DNA"/>
</dbReference>
<gene>
    <name evidence="1" type="ordered locus">Mpe_A0401</name>
</gene>
<evidence type="ECO:0008006" key="3">
    <source>
        <dbReference type="Google" id="ProtNLM"/>
    </source>
</evidence>
<accession>A2SCS4</accession>
<dbReference type="AlphaFoldDB" id="A2SCS4"/>
<sequence>MSYAAFLSFNNRAALARSASAGCYTCLGSFTPADVRHWIHDDTTALCPICGADTVLPGVSDAATLHSARASQFEEAETVPAALSITPEWL</sequence>
<organism evidence="1 2">
    <name type="scientific">Methylibium petroleiphilum (strain ATCC BAA-1232 / LMG 22953 / PM1)</name>
    <dbReference type="NCBI Taxonomy" id="420662"/>
    <lineage>
        <taxon>Bacteria</taxon>
        <taxon>Pseudomonadati</taxon>
        <taxon>Pseudomonadota</taxon>
        <taxon>Betaproteobacteria</taxon>
        <taxon>Burkholderiales</taxon>
        <taxon>Sphaerotilaceae</taxon>
        <taxon>Methylibium</taxon>
    </lineage>
</organism>
<dbReference type="RefSeq" id="WP_011828001.1">
    <property type="nucleotide sequence ID" value="NC_008825.1"/>
</dbReference>
<evidence type="ECO:0000313" key="1">
    <source>
        <dbReference type="EMBL" id="ABM93363.1"/>
    </source>
</evidence>
<protein>
    <recommendedName>
        <fullName evidence="3">Cytoplasmic protein</fullName>
    </recommendedName>
</protein>
<evidence type="ECO:0000313" key="2">
    <source>
        <dbReference type="Proteomes" id="UP000000366"/>
    </source>
</evidence>
<name>A2SCS4_METPP</name>
<dbReference type="KEGG" id="mpt:Mpe_A0401"/>
<proteinExistence type="predicted"/>
<keyword evidence="2" id="KW-1185">Reference proteome</keyword>
<reference evidence="1 2" key="1">
    <citation type="journal article" date="2007" name="J. Bacteriol.">
        <title>Whole-genome analysis of the methyl tert-butyl ether-degrading beta-proteobacterium Methylibium petroleiphilum PM1.</title>
        <authorList>
            <person name="Kane S.R."/>
            <person name="Chakicherla A.Y."/>
            <person name="Chain P.S.G."/>
            <person name="Schmidt R."/>
            <person name="Shin M.W."/>
            <person name="Legler T.C."/>
            <person name="Scow K.M."/>
            <person name="Larimer F.W."/>
            <person name="Lucas S.M."/>
            <person name="Richardson P.M."/>
            <person name="Hristova K.R."/>
        </authorList>
    </citation>
    <scope>NUCLEOTIDE SEQUENCE [LARGE SCALE GENOMIC DNA]</scope>
    <source>
        <strain evidence="2">ATCC BAA-1232 / LMG 22953 / PM1</strain>
    </source>
</reference>
<dbReference type="STRING" id="420662.Mpe_A0401"/>
<dbReference type="HOGENOM" id="CLU_166779_0_0_4"/>